<evidence type="ECO:0000256" key="1">
    <source>
        <dbReference type="ARBA" id="ARBA00004496"/>
    </source>
</evidence>
<evidence type="ECO:0000313" key="11">
    <source>
        <dbReference type="EMBL" id="PSW00483.1"/>
    </source>
</evidence>
<dbReference type="InterPro" id="IPR003442">
    <property type="entry name" value="T6A_TsaE"/>
</dbReference>
<dbReference type="Gene3D" id="3.40.50.300">
    <property type="entry name" value="P-loop containing nucleotide triphosphate hydrolases"/>
    <property type="match status" value="1"/>
</dbReference>
<dbReference type="GO" id="GO:0005524">
    <property type="term" value="F:ATP binding"/>
    <property type="evidence" value="ECO:0007669"/>
    <property type="project" value="UniProtKB-KW"/>
</dbReference>
<comment type="similarity">
    <text evidence="2">Belongs to the TsaE family.</text>
</comment>
<dbReference type="Proteomes" id="UP000240904">
    <property type="component" value="Unassembled WGS sequence"/>
</dbReference>
<proteinExistence type="inferred from homology"/>
<reference evidence="11 12" key="1">
    <citation type="submission" date="2018-03" db="EMBL/GenBank/DDBJ databases">
        <title>Whole genome sequencing of Histamine producing bacteria.</title>
        <authorList>
            <person name="Butler K."/>
        </authorList>
    </citation>
    <scope>NUCLEOTIDE SEQUENCE [LARGE SCALE GENOMIC DNA]</scope>
    <source>
        <strain evidence="11 12">DSM 16190</strain>
    </source>
</reference>
<dbReference type="PANTHER" id="PTHR33540">
    <property type="entry name" value="TRNA THREONYLCARBAMOYLADENOSINE BIOSYNTHESIS PROTEIN TSAE"/>
    <property type="match status" value="1"/>
</dbReference>
<evidence type="ECO:0000256" key="3">
    <source>
        <dbReference type="ARBA" id="ARBA00019010"/>
    </source>
</evidence>
<dbReference type="Pfam" id="PF02367">
    <property type="entry name" value="TsaE"/>
    <property type="match status" value="1"/>
</dbReference>
<dbReference type="SUPFAM" id="SSF52540">
    <property type="entry name" value="P-loop containing nucleoside triphosphate hydrolases"/>
    <property type="match status" value="1"/>
</dbReference>
<organism evidence="11 12">
    <name type="scientific">Photobacterium lipolyticum</name>
    <dbReference type="NCBI Taxonomy" id="266810"/>
    <lineage>
        <taxon>Bacteria</taxon>
        <taxon>Pseudomonadati</taxon>
        <taxon>Pseudomonadota</taxon>
        <taxon>Gammaproteobacteria</taxon>
        <taxon>Vibrionales</taxon>
        <taxon>Vibrionaceae</taxon>
        <taxon>Photobacterium</taxon>
    </lineage>
</organism>
<gene>
    <name evidence="11" type="ORF">C9I89_21160</name>
</gene>
<dbReference type="GO" id="GO:0005737">
    <property type="term" value="C:cytoplasm"/>
    <property type="evidence" value="ECO:0007669"/>
    <property type="project" value="UniProtKB-SubCell"/>
</dbReference>
<comment type="subcellular location">
    <subcellularLocation>
        <location evidence="1">Cytoplasm</location>
    </subcellularLocation>
</comment>
<dbReference type="GO" id="GO:0016740">
    <property type="term" value="F:transferase activity"/>
    <property type="evidence" value="ECO:0007669"/>
    <property type="project" value="UniProtKB-KW"/>
</dbReference>
<dbReference type="InterPro" id="IPR027417">
    <property type="entry name" value="P-loop_NTPase"/>
</dbReference>
<dbReference type="NCBIfam" id="TIGR00150">
    <property type="entry name" value="T6A_YjeE"/>
    <property type="match status" value="1"/>
</dbReference>
<evidence type="ECO:0000256" key="7">
    <source>
        <dbReference type="ARBA" id="ARBA00022741"/>
    </source>
</evidence>
<keyword evidence="8" id="KW-0067">ATP-binding</keyword>
<comment type="caution">
    <text evidence="11">The sequence shown here is derived from an EMBL/GenBank/DDBJ whole genome shotgun (WGS) entry which is preliminary data.</text>
</comment>
<keyword evidence="5" id="KW-0819">tRNA processing</keyword>
<protein>
    <recommendedName>
        <fullName evidence="3">tRNA threonylcarbamoyladenosine biosynthesis protein TsaE</fullName>
    </recommendedName>
    <alternativeName>
        <fullName evidence="10">t(6)A37 threonylcarbamoyladenosine biosynthesis protein TsaE</fullName>
    </alternativeName>
</protein>
<dbReference type="EMBL" id="PYMC01000025">
    <property type="protein sequence ID" value="PSW00483.1"/>
    <property type="molecule type" value="Genomic_DNA"/>
</dbReference>
<sequence length="154" mass="17477">MQTFETLLADEQATVDLGLRLATACKHQTTIYLHGDLGAGKTTFSRGFIRALGHQGNVKSPTYTLVEPYELPPWHVYHFDLYRLADPEELEFMGIRDYFTDDAICLVEWPERGEGLLPAPDLVLEMRYHGEQRKVTITANNDYGTALIKSLELC</sequence>
<evidence type="ECO:0000256" key="10">
    <source>
        <dbReference type="ARBA" id="ARBA00032441"/>
    </source>
</evidence>
<evidence type="ECO:0000313" key="12">
    <source>
        <dbReference type="Proteomes" id="UP000240904"/>
    </source>
</evidence>
<accession>A0A2T3MSL2</accession>
<evidence type="ECO:0000256" key="9">
    <source>
        <dbReference type="ARBA" id="ARBA00022842"/>
    </source>
</evidence>
<evidence type="ECO:0000256" key="2">
    <source>
        <dbReference type="ARBA" id="ARBA00007599"/>
    </source>
</evidence>
<dbReference type="AlphaFoldDB" id="A0A2T3MSL2"/>
<evidence type="ECO:0000256" key="5">
    <source>
        <dbReference type="ARBA" id="ARBA00022694"/>
    </source>
</evidence>
<dbReference type="GO" id="GO:0046872">
    <property type="term" value="F:metal ion binding"/>
    <property type="evidence" value="ECO:0007669"/>
    <property type="project" value="UniProtKB-KW"/>
</dbReference>
<dbReference type="PANTHER" id="PTHR33540:SF2">
    <property type="entry name" value="TRNA THREONYLCARBAMOYLADENOSINE BIOSYNTHESIS PROTEIN TSAE"/>
    <property type="match status" value="1"/>
</dbReference>
<name>A0A2T3MSL2_9GAMM</name>
<evidence type="ECO:0000256" key="4">
    <source>
        <dbReference type="ARBA" id="ARBA00022490"/>
    </source>
</evidence>
<dbReference type="RefSeq" id="WP_107285319.1">
    <property type="nucleotide sequence ID" value="NZ_PYMC01000025.1"/>
</dbReference>
<evidence type="ECO:0000256" key="8">
    <source>
        <dbReference type="ARBA" id="ARBA00022840"/>
    </source>
</evidence>
<keyword evidence="7" id="KW-0547">Nucleotide-binding</keyword>
<dbReference type="OrthoDB" id="9800307at2"/>
<dbReference type="GO" id="GO:0002949">
    <property type="term" value="P:tRNA threonylcarbamoyladenosine modification"/>
    <property type="evidence" value="ECO:0007669"/>
    <property type="project" value="InterPro"/>
</dbReference>
<keyword evidence="12" id="KW-1185">Reference proteome</keyword>
<dbReference type="FunFam" id="3.40.50.300:FF:000406">
    <property type="entry name" value="tRNA (N6-adenosine(37)-N6)-threonylcarbamoyltransferase complex ATPase TsaE"/>
    <property type="match status" value="1"/>
</dbReference>
<keyword evidence="4" id="KW-0963">Cytoplasm</keyword>
<keyword evidence="9" id="KW-0460">Magnesium</keyword>
<keyword evidence="11" id="KW-0808">Transferase</keyword>
<evidence type="ECO:0000256" key="6">
    <source>
        <dbReference type="ARBA" id="ARBA00022723"/>
    </source>
</evidence>
<keyword evidence="6" id="KW-0479">Metal-binding</keyword>